<evidence type="ECO:0000259" key="1">
    <source>
        <dbReference type="PROSITE" id="PS51742"/>
    </source>
</evidence>
<feature type="non-terminal residue" evidence="2">
    <location>
        <position position="86"/>
    </location>
</feature>
<dbReference type="Gene3D" id="3.30.1330.80">
    <property type="entry name" value="Hypothetical protein, similar to alpha- acetolactate decarboxylase, domain 2"/>
    <property type="match status" value="1"/>
</dbReference>
<dbReference type="AlphaFoldDB" id="A0A383BZ71"/>
<name>A0A383BZ71_9ZZZZ</name>
<proteinExistence type="predicted"/>
<reference evidence="2" key="1">
    <citation type="submission" date="2018-05" db="EMBL/GenBank/DDBJ databases">
        <authorList>
            <person name="Lanie J.A."/>
            <person name="Ng W.-L."/>
            <person name="Kazmierczak K.M."/>
            <person name="Andrzejewski T.M."/>
            <person name="Davidsen T.M."/>
            <person name="Wayne K.J."/>
            <person name="Tettelin H."/>
            <person name="Glass J.I."/>
            <person name="Rusch D."/>
            <person name="Podicherti R."/>
            <person name="Tsui H.-C.T."/>
            <person name="Winkler M.E."/>
        </authorList>
    </citation>
    <scope>NUCLEOTIDE SEQUENCE</scope>
</reference>
<sequence length="86" mass="9601">MEYKKIENKIVFRLEMGEGLMESTQRIATAENVKLASINGIGACSKIEIGYIDLSIKEYVFKTFEGNLEILQATGNITLKNGEPFP</sequence>
<dbReference type="PROSITE" id="PS51742">
    <property type="entry name" value="PPC"/>
    <property type="match status" value="1"/>
</dbReference>
<evidence type="ECO:0000313" key="2">
    <source>
        <dbReference type="EMBL" id="SVE25224.1"/>
    </source>
</evidence>
<gene>
    <name evidence="2" type="ORF">METZ01_LOCUS478078</name>
</gene>
<dbReference type="Pfam" id="PF03479">
    <property type="entry name" value="PCC"/>
    <property type="match status" value="1"/>
</dbReference>
<dbReference type="SUPFAM" id="SSF117856">
    <property type="entry name" value="AF0104/ALDC/Ptd012-like"/>
    <property type="match status" value="1"/>
</dbReference>
<organism evidence="2">
    <name type="scientific">marine metagenome</name>
    <dbReference type="NCBI Taxonomy" id="408172"/>
    <lineage>
        <taxon>unclassified sequences</taxon>
        <taxon>metagenomes</taxon>
        <taxon>ecological metagenomes</taxon>
    </lineage>
</organism>
<accession>A0A383BZ71</accession>
<dbReference type="InterPro" id="IPR005175">
    <property type="entry name" value="PPC_dom"/>
</dbReference>
<dbReference type="EMBL" id="UINC01204480">
    <property type="protein sequence ID" value="SVE25224.1"/>
    <property type="molecule type" value="Genomic_DNA"/>
</dbReference>
<dbReference type="CDD" id="cd11378">
    <property type="entry name" value="DUF296"/>
    <property type="match status" value="1"/>
</dbReference>
<feature type="domain" description="PPC" evidence="1">
    <location>
        <begin position="4"/>
        <end position="86"/>
    </location>
</feature>
<protein>
    <recommendedName>
        <fullName evidence="1">PPC domain-containing protein</fullName>
    </recommendedName>
</protein>